<proteinExistence type="predicted"/>
<accession>A0A4Y8SMJ8</accession>
<evidence type="ECO:0000259" key="1">
    <source>
        <dbReference type="Pfam" id="PF00027"/>
    </source>
</evidence>
<name>A0A4Y8SMJ8_9SPHI</name>
<dbReference type="CDD" id="cd00038">
    <property type="entry name" value="CAP_ED"/>
    <property type="match status" value="1"/>
</dbReference>
<dbReference type="EMBL" id="SOZE01000002">
    <property type="protein sequence ID" value="TFF40148.1"/>
    <property type="molecule type" value="Genomic_DNA"/>
</dbReference>
<dbReference type="Proteomes" id="UP000297540">
    <property type="component" value="Unassembled WGS sequence"/>
</dbReference>
<dbReference type="RefSeq" id="WP_133226675.1">
    <property type="nucleotide sequence ID" value="NZ_SOZE01000002.1"/>
</dbReference>
<dbReference type="OrthoDB" id="1092431at2"/>
<organism evidence="2 3">
    <name type="scientific">Mucilaginibacter psychrotolerans</name>
    <dbReference type="NCBI Taxonomy" id="1524096"/>
    <lineage>
        <taxon>Bacteria</taxon>
        <taxon>Pseudomonadati</taxon>
        <taxon>Bacteroidota</taxon>
        <taxon>Sphingobacteriia</taxon>
        <taxon>Sphingobacteriales</taxon>
        <taxon>Sphingobacteriaceae</taxon>
        <taxon>Mucilaginibacter</taxon>
    </lineage>
</organism>
<dbReference type="Pfam" id="PF00027">
    <property type="entry name" value="cNMP_binding"/>
    <property type="match status" value="1"/>
</dbReference>
<feature type="domain" description="Cyclic nucleotide-binding" evidence="1">
    <location>
        <begin position="38"/>
        <end position="124"/>
    </location>
</feature>
<gene>
    <name evidence="2" type="ORF">E2R66_02525</name>
</gene>
<evidence type="ECO:0000313" key="3">
    <source>
        <dbReference type="Proteomes" id="UP000297540"/>
    </source>
</evidence>
<reference evidence="2 3" key="1">
    <citation type="journal article" date="2017" name="Int. J. Syst. Evol. Microbiol.">
        <title>Mucilaginibacterpsychrotolerans sp. nov., isolated from peatlands.</title>
        <authorList>
            <person name="Deng Y."/>
            <person name="Shen L."/>
            <person name="Xu B."/>
            <person name="Liu Y."/>
            <person name="Gu Z."/>
            <person name="Liu H."/>
            <person name="Zhou Y."/>
        </authorList>
    </citation>
    <scope>NUCLEOTIDE SEQUENCE [LARGE SCALE GENOMIC DNA]</scope>
    <source>
        <strain evidence="2 3">NH7-4</strain>
    </source>
</reference>
<dbReference type="InterPro" id="IPR000595">
    <property type="entry name" value="cNMP-bd_dom"/>
</dbReference>
<evidence type="ECO:0000313" key="2">
    <source>
        <dbReference type="EMBL" id="TFF40148.1"/>
    </source>
</evidence>
<sequence>MSESAISFAPLFAYIEEKSQLLLNEADKSAIQKAFRAKHLRKRQYLLQEGDVCKYMAFIIKGAGCMYSVKESGQKTIIRLGVESWWLGDYESYNLSTPSLYHIEMIEDADVLLITAEGIQELLKAVPAVDIMIREIDRKGAIASQQRIHSAISLNAEERYEQFAQTYPEFIRRFPQTTIASYLGITAETLSRIRKSQLHK</sequence>
<protein>
    <submittedName>
        <fullName evidence="2">Crp/Fnr family transcriptional regulator</fullName>
    </submittedName>
</protein>
<dbReference type="AlphaFoldDB" id="A0A4Y8SMJ8"/>
<dbReference type="Gene3D" id="2.60.120.10">
    <property type="entry name" value="Jelly Rolls"/>
    <property type="match status" value="1"/>
</dbReference>
<dbReference type="InterPro" id="IPR014710">
    <property type="entry name" value="RmlC-like_jellyroll"/>
</dbReference>
<comment type="caution">
    <text evidence="2">The sequence shown here is derived from an EMBL/GenBank/DDBJ whole genome shotgun (WGS) entry which is preliminary data.</text>
</comment>
<dbReference type="InterPro" id="IPR018490">
    <property type="entry name" value="cNMP-bd_dom_sf"/>
</dbReference>
<keyword evidence="3" id="KW-1185">Reference proteome</keyword>
<dbReference type="SUPFAM" id="SSF51206">
    <property type="entry name" value="cAMP-binding domain-like"/>
    <property type="match status" value="1"/>
</dbReference>